<dbReference type="GO" id="GO:0016740">
    <property type="term" value="F:transferase activity"/>
    <property type="evidence" value="ECO:0007669"/>
    <property type="project" value="UniProtKB-KW"/>
</dbReference>
<accession>A0ABY7SUY0</accession>
<keyword evidence="5 9" id="KW-0812">Transmembrane</keyword>
<keyword evidence="3" id="KW-1003">Cell membrane</keyword>
<gene>
    <name evidence="11" type="ORF">JHW45_17070</name>
</gene>
<feature type="domain" description="Bacterial sugar transferase" evidence="10">
    <location>
        <begin position="43"/>
        <end position="232"/>
    </location>
</feature>
<protein>
    <submittedName>
        <fullName evidence="11">Sugar transferase</fullName>
    </submittedName>
</protein>
<dbReference type="Pfam" id="PF02397">
    <property type="entry name" value="Bac_transf"/>
    <property type="match status" value="1"/>
</dbReference>
<evidence type="ECO:0000256" key="2">
    <source>
        <dbReference type="ARBA" id="ARBA00006464"/>
    </source>
</evidence>
<dbReference type="Proteomes" id="UP001218412">
    <property type="component" value="Chromosome"/>
</dbReference>
<keyword evidence="7 9" id="KW-0472">Membrane</keyword>
<evidence type="ECO:0000313" key="11">
    <source>
        <dbReference type="EMBL" id="WCR10721.1"/>
    </source>
</evidence>
<organism evidence="11 12">
    <name type="scientific">Paracoccus stylophorae</name>
    <dbReference type="NCBI Taxonomy" id="659350"/>
    <lineage>
        <taxon>Bacteria</taxon>
        <taxon>Pseudomonadati</taxon>
        <taxon>Pseudomonadota</taxon>
        <taxon>Alphaproteobacteria</taxon>
        <taxon>Rhodobacterales</taxon>
        <taxon>Paracoccaceae</taxon>
        <taxon>Paracoccus</taxon>
    </lineage>
</organism>
<keyword evidence="8" id="KW-0270">Exopolysaccharide synthesis</keyword>
<evidence type="ECO:0000256" key="3">
    <source>
        <dbReference type="ARBA" id="ARBA00022475"/>
    </source>
</evidence>
<keyword evidence="12" id="KW-1185">Reference proteome</keyword>
<evidence type="ECO:0000313" key="12">
    <source>
        <dbReference type="Proteomes" id="UP001218412"/>
    </source>
</evidence>
<name>A0ABY7SUY0_9RHOB</name>
<feature type="transmembrane region" description="Helical" evidence="9">
    <location>
        <begin position="48"/>
        <end position="71"/>
    </location>
</feature>
<sequence length="238" mass="26896">MTSKSNELPAGGGDAREWELAVSRSALRAASGQPDDWYSRGGKRVLDIVGTLIIFATFLPIIVVVACLMGLQGGNVMFWHERVGRKGRFFRCYKFRSMVPDAERRLEQLLASDPQARAEWDATRKLEDDPRITFLGRFLRRTSLDELPQLWNVLRGDMSLVGPRPVTQEELARYGASVAAYLSIRPGLTGPWQVSGRNDISYDERVRMDCDYAANYSLSRDLQVLWRTVWVVAVPNGK</sequence>
<evidence type="ECO:0000256" key="9">
    <source>
        <dbReference type="SAM" id="Phobius"/>
    </source>
</evidence>
<evidence type="ECO:0000256" key="5">
    <source>
        <dbReference type="ARBA" id="ARBA00022692"/>
    </source>
</evidence>
<evidence type="ECO:0000256" key="4">
    <source>
        <dbReference type="ARBA" id="ARBA00022679"/>
    </source>
</evidence>
<dbReference type="PANTHER" id="PTHR30576">
    <property type="entry name" value="COLANIC BIOSYNTHESIS UDP-GLUCOSE LIPID CARRIER TRANSFERASE"/>
    <property type="match status" value="1"/>
</dbReference>
<comment type="subcellular location">
    <subcellularLocation>
        <location evidence="1">Cell membrane</location>
    </subcellularLocation>
</comment>
<dbReference type="PANTHER" id="PTHR30576:SF4">
    <property type="entry name" value="UNDECAPRENYL-PHOSPHATE GALACTOSE PHOSPHOTRANSFERASE"/>
    <property type="match status" value="1"/>
</dbReference>
<keyword evidence="4 11" id="KW-0808">Transferase</keyword>
<comment type="similarity">
    <text evidence="2">Belongs to the bacterial sugar transferase family.</text>
</comment>
<dbReference type="InterPro" id="IPR003362">
    <property type="entry name" value="Bact_transf"/>
</dbReference>
<reference evidence="11 12" key="1">
    <citation type="submission" date="2021-01" db="EMBL/GenBank/DDBJ databases">
        <title>Biogeographic distribution of Paracoccus.</title>
        <authorList>
            <person name="Hollensteiner J."/>
            <person name="Leineberger J."/>
            <person name="Brinkhoff T."/>
            <person name="Daniel R."/>
        </authorList>
    </citation>
    <scope>NUCLEOTIDE SEQUENCE [LARGE SCALE GENOMIC DNA]</scope>
    <source>
        <strain evidence="11 12">LMG25392</strain>
    </source>
</reference>
<evidence type="ECO:0000256" key="1">
    <source>
        <dbReference type="ARBA" id="ARBA00004236"/>
    </source>
</evidence>
<evidence type="ECO:0000256" key="7">
    <source>
        <dbReference type="ARBA" id="ARBA00023136"/>
    </source>
</evidence>
<evidence type="ECO:0000256" key="8">
    <source>
        <dbReference type="ARBA" id="ARBA00023169"/>
    </source>
</evidence>
<dbReference type="RefSeq" id="WP_272858795.1">
    <property type="nucleotide sequence ID" value="NZ_CP067134.1"/>
</dbReference>
<evidence type="ECO:0000256" key="6">
    <source>
        <dbReference type="ARBA" id="ARBA00022989"/>
    </source>
</evidence>
<evidence type="ECO:0000259" key="10">
    <source>
        <dbReference type="Pfam" id="PF02397"/>
    </source>
</evidence>
<keyword evidence="6 9" id="KW-1133">Transmembrane helix</keyword>
<proteinExistence type="inferred from homology"/>
<dbReference type="EMBL" id="CP067134">
    <property type="protein sequence ID" value="WCR10721.1"/>
    <property type="molecule type" value="Genomic_DNA"/>
</dbReference>